<evidence type="ECO:0000256" key="3">
    <source>
        <dbReference type="ARBA" id="ARBA00023136"/>
    </source>
</evidence>
<evidence type="ECO:0000313" key="6">
    <source>
        <dbReference type="EMBL" id="KAF9817441.1"/>
    </source>
</evidence>
<feature type="transmembrane region" description="Helical" evidence="5">
    <location>
        <begin position="167"/>
        <end position="185"/>
    </location>
</feature>
<dbReference type="PANTHER" id="PTHR28263:SF1">
    <property type="entry name" value="GOLGI TO ER TRAFFIC PROTEIN 2"/>
    <property type="match status" value="1"/>
</dbReference>
<keyword evidence="3 5" id="KW-0472">Membrane</keyword>
<protein>
    <submittedName>
        <fullName evidence="6">Uncharacterized protein</fullName>
    </submittedName>
</protein>
<evidence type="ECO:0000256" key="5">
    <source>
        <dbReference type="SAM" id="Phobius"/>
    </source>
</evidence>
<keyword evidence="2 5" id="KW-1133">Transmembrane helix</keyword>
<proteinExistence type="predicted"/>
<name>A0A8H7P5T7_9APHY</name>
<gene>
    <name evidence="6" type="ORF">IEO21_03398</name>
</gene>
<evidence type="ECO:0000256" key="1">
    <source>
        <dbReference type="ARBA" id="ARBA00022692"/>
    </source>
</evidence>
<dbReference type="EMBL" id="JADOXO010000042">
    <property type="protein sequence ID" value="KAF9817441.1"/>
    <property type="molecule type" value="Genomic_DNA"/>
</dbReference>
<feature type="transmembrane region" description="Helical" evidence="5">
    <location>
        <begin position="460"/>
        <end position="483"/>
    </location>
</feature>
<evidence type="ECO:0000256" key="2">
    <source>
        <dbReference type="ARBA" id="ARBA00022989"/>
    </source>
</evidence>
<dbReference type="PANTHER" id="PTHR28263">
    <property type="entry name" value="GOLGI TO ER TRAFFIC PROTEIN 2"/>
    <property type="match status" value="1"/>
</dbReference>
<comment type="caution">
    <text evidence="6">The sequence shown here is derived from an EMBL/GenBank/DDBJ whole genome shotgun (WGS) entry which is preliminary data.</text>
</comment>
<dbReference type="AlphaFoldDB" id="A0A8H7P5T7"/>
<dbReference type="Proteomes" id="UP000639403">
    <property type="component" value="Unassembled WGS sequence"/>
</dbReference>
<reference evidence="6" key="2">
    <citation type="journal article" name="Front. Microbiol.">
        <title>Degradative Capacity of Two Strains of Rhodonia placenta: From Phenotype to Genotype.</title>
        <authorList>
            <person name="Kolle M."/>
            <person name="Horta M.A.C."/>
            <person name="Nowrousian M."/>
            <person name="Ohm R.A."/>
            <person name="Benz J.P."/>
            <person name="Pilgard A."/>
        </authorList>
    </citation>
    <scope>NUCLEOTIDE SEQUENCE</scope>
    <source>
        <strain evidence="6">FPRL280</strain>
    </source>
</reference>
<sequence>MSAAARAEARRKAILSRGGDRLARLTSSARGEDASAYMHDDPPLASLPDRPTLERFVGEQTDLPTPTATAASPRDSRQRTRPQQVRPPPARPPNGGVPETSSPDETMRQLREALAAAAGPLPSLPGASSEGDPLAAMMANFAQAGNMPGMTSEKAVMTKPKTRLQKLLPFLHLIAGWALLAYFILWQEPQAYEAQTHGSGSDRFWRRWAELGWRGPEDWGVQPVPFFWAFTTLALILHSWRIFSKLDVPQPPMLLALALPHLPPPLPSLVTNGLAYLKIGSVFLDDIAGLLCIAETIYGKTAAAPVFGRSLPKNGSSNVVFLKAFSVGGSTTGSPAAARSFFHRSHGDPPPRSMSSWKMADDHFWSMLRIRDVPSPAMHKPRIPRISRQTVDKGYERTELDHHLWLPLVLRGPRQLIHSNLHVRVGEAHEDVHLVPQKHMSAPRPEVVIPLCIPLRARGVLWLSAAWSVSFTASVFSSGWMFFGSGALSLGLSASDVLWSHRPSALIHSPLLSILPNFASQNLPVPGTLKRPLLQHDVANVQDDHMLGVASNIYVVSLPHRTDRRAAMERLKQALELDWTYVDAVPSGDPSIVDVLERVRRTRIPPGELQDDLPQQFAWPDILEIDALVHSSMPLDLAVSDIWAKSPDDTNFFSDSSVWPPNKRGLEQSLDDLDGILEAHLPETAFGPDIAPLTLLLRTRSPLPRVEMPWLLQTILCRAALASC</sequence>
<dbReference type="InterPro" id="IPR028143">
    <property type="entry name" value="Get2/sif1"/>
</dbReference>
<organism evidence="6 7">
    <name type="scientific">Rhodonia placenta</name>
    <dbReference type="NCBI Taxonomy" id="104341"/>
    <lineage>
        <taxon>Eukaryota</taxon>
        <taxon>Fungi</taxon>
        <taxon>Dikarya</taxon>
        <taxon>Basidiomycota</taxon>
        <taxon>Agaricomycotina</taxon>
        <taxon>Agaricomycetes</taxon>
        <taxon>Polyporales</taxon>
        <taxon>Adustoporiaceae</taxon>
        <taxon>Rhodonia</taxon>
    </lineage>
</organism>
<dbReference type="GO" id="GO:0006890">
    <property type="term" value="P:retrograde vesicle-mediated transport, Golgi to endoplasmic reticulum"/>
    <property type="evidence" value="ECO:0007669"/>
    <property type="project" value="TreeGrafter"/>
</dbReference>
<evidence type="ECO:0000256" key="4">
    <source>
        <dbReference type="SAM" id="MobiDB-lite"/>
    </source>
</evidence>
<keyword evidence="1 5" id="KW-0812">Transmembrane</keyword>
<feature type="compositionally biased region" description="Basic and acidic residues" evidence="4">
    <location>
        <begin position="30"/>
        <end position="42"/>
    </location>
</feature>
<feature type="transmembrane region" description="Helical" evidence="5">
    <location>
        <begin position="226"/>
        <end position="243"/>
    </location>
</feature>
<reference evidence="6" key="1">
    <citation type="submission" date="2020-11" db="EMBL/GenBank/DDBJ databases">
        <authorList>
            <person name="Koelle M."/>
            <person name="Horta M.A.C."/>
            <person name="Nowrousian M."/>
            <person name="Ohm R.A."/>
            <person name="Benz P."/>
            <person name="Pilgard A."/>
        </authorList>
    </citation>
    <scope>NUCLEOTIDE SEQUENCE</scope>
    <source>
        <strain evidence="6">FPRL280</strain>
    </source>
</reference>
<evidence type="ECO:0000313" key="7">
    <source>
        <dbReference type="Proteomes" id="UP000639403"/>
    </source>
</evidence>
<accession>A0A8H7P5T7</accession>
<feature type="region of interest" description="Disordered" evidence="4">
    <location>
        <begin position="1"/>
        <end position="106"/>
    </location>
</feature>